<reference evidence="19 20" key="1">
    <citation type="submission" date="2023-11" db="EMBL/GenBank/DDBJ databases">
        <authorList>
            <person name="Hedman E."/>
            <person name="Englund M."/>
            <person name="Stromberg M."/>
            <person name="Nyberg Akerstrom W."/>
            <person name="Nylinder S."/>
            <person name="Jareborg N."/>
            <person name="Kallberg Y."/>
            <person name="Kronander E."/>
        </authorList>
    </citation>
    <scope>NUCLEOTIDE SEQUENCE [LARGE SCALE GENOMIC DNA]</scope>
</reference>
<evidence type="ECO:0000256" key="14">
    <source>
        <dbReference type="ARBA" id="ARBA00023136"/>
    </source>
</evidence>
<dbReference type="PANTHER" id="PTHR24292">
    <property type="entry name" value="CYTOCHROME P450"/>
    <property type="match status" value="1"/>
</dbReference>
<comment type="similarity">
    <text evidence="5 17">Belongs to the cytochrome P450 family.</text>
</comment>
<dbReference type="AlphaFoldDB" id="A0AAV1M2V5"/>
<dbReference type="EC" id="1.14.14.1" evidence="6"/>
<comment type="catalytic activity">
    <reaction evidence="15">
        <text>an organic molecule + reduced [NADPH--hemoprotein reductase] + O2 = an alcohol + oxidized [NADPH--hemoprotein reductase] + H2O + H(+)</text>
        <dbReference type="Rhea" id="RHEA:17149"/>
        <dbReference type="Rhea" id="RHEA-COMP:11964"/>
        <dbReference type="Rhea" id="RHEA-COMP:11965"/>
        <dbReference type="ChEBI" id="CHEBI:15377"/>
        <dbReference type="ChEBI" id="CHEBI:15378"/>
        <dbReference type="ChEBI" id="CHEBI:15379"/>
        <dbReference type="ChEBI" id="CHEBI:30879"/>
        <dbReference type="ChEBI" id="CHEBI:57618"/>
        <dbReference type="ChEBI" id="CHEBI:58210"/>
        <dbReference type="ChEBI" id="CHEBI:142491"/>
        <dbReference type="EC" id="1.14.14.1"/>
    </reaction>
</comment>
<protein>
    <recommendedName>
        <fullName evidence="6">unspecific monooxygenase</fullName>
        <ecNumber evidence="6">1.14.14.1</ecNumber>
    </recommendedName>
</protein>
<accession>A0AAV1M2V5</accession>
<keyword evidence="13 17" id="KW-0503">Monooxygenase</keyword>
<evidence type="ECO:0000256" key="15">
    <source>
        <dbReference type="ARBA" id="ARBA00047827"/>
    </source>
</evidence>
<organism evidence="19 20">
    <name type="scientific">Parnassius mnemosyne</name>
    <name type="common">clouded apollo</name>
    <dbReference type="NCBI Taxonomy" id="213953"/>
    <lineage>
        <taxon>Eukaryota</taxon>
        <taxon>Metazoa</taxon>
        <taxon>Ecdysozoa</taxon>
        <taxon>Arthropoda</taxon>
        <taxon>Hexapoda</taxon>
        <taxon>Insecta</taxon>
        <taxon>Pterygota</taxon>
        <taxon>Neoptera</taxon>
        <taxon>Endopterygota</taxon>
        <taxon>Lepidoptera</taxon>
        <taxon>Glossata</taxon>
        <taxon>Ditrysia</taxon>
        <taxon>Papilionoidea</taxon>
        <taxon>Papilionidae</taxon>
        <taxon>Parnassiinae</taxon>
        <taxon>Parnassini</taxon>
        <taxon>Parnassius</taxon>
        <taxon>Driopa</taxon>
    </lineage>
</organism>
<evidence type="ECO:0000256" key="11">
    <source>
        <dbReference type="ARBA" id="ARBA00023002"/>
    </source>
</evidence>
<dbReference type="InterPro" id="IPR001128">
    <property type="entry name" value="Cyt_P450"/>
</dbReference>
<sequence>MFFESFLLNLAVLAALIVALIFDYVTKFFSYWYIRHVPYKSPIPFFGSDYHRVLNLKSQSEEVNQLYSKYPNENFVGTIKSRIPELIVKDPDVIKKLLSADFSNFHCRGIELDKSRDVCIRNNLFYAEGEKWTLLREGLESLLNNIDCELEVRLHDCLSGTNGNVNVQQLLSEVLDTLFKDFLFEGMDDGLLITNTRKSIQNRTYMEKFKSYLKEIFPSLYVLFRLVTIPEQLTARTKETLSRSKLLMQIRKIGLTEQINDNCRKGDNSRKVSEMEIAYSMVCLFITEGYIPCLNLITSLLFELARSPQTQETLRNCPISDVDYLDLSIKEALRLHCPYSTITRKCVKSYQIPDNGMVIDKKITVTVPIEAIHKDPKHYKEPHMFNPVRFLENEDVSRHPFAFLPFGAGPRKCIGEHLAMKIIRKVTMAILKKYKIEVTETTPQKLPVTDHNFMKIIKTEIWLKFTPLQST</sequence>
<keyword evidence="11 17" id="KW-0560">Oxidoreductase</keyword>
<dbReference type="InterPro" id="IPR002403">
    <property type="entry name" value="Cyt_P450_E_grp-IV"/>
</dbReference>
<evidence type="ECO:0000256" key="8">
    <source>
        <dbReference type="ARBA" id="ARBA00022723"/>
    </source>
</evidence>
<keyword evidence="18" id="KW-0812">Transmembrane</keyword>
<feature type="binding site" description="axial binding residue" evidence="16">
    <location>
        <position position="413"/>
    </location>
    <ligand>
        <name>heme</name>
        <dbReference type="ChEBI" id="CHEBI:30413"/>
    </ligand>
    <ligandPart>
        <name>Fe</name>
        <dbReference type="ChEBI" id="CHEBI:18248"/>
    </ligandPart>
</feature>
<dbReference type="InterPro" id="IPR036396">
    <property type="entry name" value="Cyt_P450_sf"/>
</dbReference>
<comment type="caution">
    <text evidence="19">The sequence shown here is derived from an EMBL/GenBank/DDBJ whole genome shotgun (WGS) entry which is preliminary data.</text>
</comment>
<evidence type="ECO:0000256" key="4">
    <source>
        <dbReference type="ARBA" id="ARBA00004406"/>
    </source>
</evidence>
<dbReference type="GO" id="GO:0005506">
    <property type="term" value="F:iron ion binding"/>
    <property type="evidence" value="ECO:0007669"/>
    <property type="project" value="InterPro"/>
</dbReference>
<dbReference type="EMBL" id="CAVLGL010000126">
    <property type="protein sequence ID" value="CAK1600709.1"/>
    <property type="molecule type" value="Genomic_DNA"/>
</dbReference>
<name>A0AAV1M2V5_9NEOP</name>
<evidence type="ECO:0000256" key="3">
    <source>
        <dbReference type="ARBA" id="ARBA00004174"/>
    </source>
</evidence>
<dbReference type="PRINTS" id="PR00465">
    <property type="entry name" value="EP450IV"/>
</dbReference>
<evidence type="ECO:0000256" key="1">
    <source>
        <dbReference type="ARBA" id="ARBA00001971"/>
    </source>
</evidence>
<keyword evidence="10" id="KW-0492">Microsome</keyword>
<dbReference type="Proteomes" id="UP001314205">
    <property type="component" value="Unassembled WGS sequence"/>
</dbReference>
<dbReference type="GO" id="GO:0016712">
    <property type="term" value="F:oxidoreductase activity, acting on paired donors, with incorporation or reduction of molecular oxygen, reduced flavin or flavoprotein as one donor, and incorporation of one atom of oxygen"/>
    <property type="evidence" value="ECO:0007669"/>
    <property type="project" value="UniProtKB-EC"/>
</dbReference>
<evidence type="ECO:0000256" key="9">
    <source>
        <dbReference type="ARBA" id="ARBA00022824"/>
    </source>
</evidence>
<evidence type="ECO:0000256" key="5">
    <source>
        <dbReference type="ARBA" id="ARBA00010617"/>
    </source>
</evidence>
<keyword evidence="8 16" id="KW-0479">Metal-binding</keyword>
<dbReference type="GO" id="GO:0005789">
    <property type="term" value="C:endoplasmic reticulum membrane"/>
    <property type="evidence" value="ECO:0007669"/>
    <property type="project" value="UniProtKB-SubCell"/>
</dbReference>
<evidence type="ECO:0000256" key="13">
    <source>
        <dbReference type="ARBA" id="ARBA00023033"/>
    </source>
</evidence>
<dbReference type="GO" id="GO:0020037">
    <property type="term" value="F:heme binding"/>
    <property type="evidence" value="ECO:0007669"/>
    <property type="project" value="InterPro"/>
</dbReference>
<keyword evidence="12 16" id="KW-0408">Iron</keyword>
<evidence type="ECO:0000256" key="18">
    <source>
        <dbReference type="SAM" id="Phobius"/>
    </source>
</evidence>
<evidence type="ECO:0000256" key="6">
    <source>
        <dbReference type="ARBA" id="ARBA00012109"/>
    </source>
</evidence>
<comment type="function">
    <text evidence="2">May be involved in the metabolism of insect hormones and in the breakdown of synthetic insecticides.</text>
</comment>
<dbReference type="PANTHER" id="PTHR24292:SF104">
    <property type="entry name" value="CYTOCHROME P450 308A1-RELATED"/>
    <property type="match status" value="1"/>
</dbReference>
<keyword evidence="20" id="KW-1185">Reference proteome</keyword>
<keyword evidence="14 18" id="KW-0472">Membrane</keyword>
<evidence type="ECO:0000256" key="2">
    <source>
        <dbReference type="ARBA" id="ARBA00003690"/>
    </source>
</evidence>
<feature type="transmembrane region" description="Helical" evidence="18">
    <location>
        <begin position="6"/>
        <end position="25"/>
    </location>
</feature>
<comment type="cofactor">
    <cofactor evidence="1 16">
        <name>heme</name>
        <dbReference type="ChEBI" id="CHEBI:30413"/>
    </cofactor>
</comment>
<dbReference type="Pfam" id="PF00067">
    <property type="entry name" value="p450"/>
    <property type="match status" value="1"/>
</dbReference>
<proteinExistence type="inferred from homology"/>
<keyword evidence="7 16" id="KW-0349">Heme</keyword>
<dbReference type="InterPro" id="IPR017972">
    <property type="entry name" value="Cyt_P450_CS"/>
</dbReference>
<gene>
    <name evidence="19" type="ORF">PARMNEM_LOCUS19429</name>
</gene>
<evidence type="ECO:0000256" key="16">
    <source>
        <dbReference type="PIRSR" id="PIRSR602403-1"/>
    </source>
</evidence>
<dbReference type="SUPFAM" id="SSF48264">
    <property type="entry name" value="Cytochrome P450"/>
    <property type="match status" value="1"/>
</dbReference>
<dbReference type="Gene3D" id="1.10.630.10">
    <property type="entry name" value="Cytochrome P450"/>
    <property type="match status" value="1"/>
</dbReference>
<evidence type="ECO:0000256" key="12">
    <source>
        <dbReference type="ARBA" id="ARBA00023004"/>
    </source>
</evidence>
<dbReference type="InterPro" id="IPR050476">
    <property type="entry name" value="Insect_CytP450_Detox"/>
</dbReference>
<evidence type="ECO:0000313" key="19">
    <source>
        <dbReference type="EMBL" id="CAK1600709.1"/>
    </source>
</evidence>
<comment type="subcellular location">
    <subcellularLocation>
        <location evidence="4">Endoplasmic reticulum membrane</location>
        <topology evidence="4">Peripheral membrane protein</topology>
    </subcellularLocation>
    <subcellularLocation>
        <location evidence="3">Microsome membrane</location>
        <topology evidence="3">Peripheral membrane protein</topology>
    </subcellularLocation>
</comment>
<evidence type="ECO:0000256" key="17">
    <source>
        <dbReference type="RuleBase" id="RU000461"/>
    </source>
</evidence>
<evidence type="ECO:0000256" key="7">
    <source>
        <dbReference type="ARBA" id="ARBA00022617"/>
    </source>
</evidence>
<evidence type="ECO:0000313" key="20">
    <source>
        <dbReference type="Proteomes" id="UP001314205"/>
    </source>
</evidence>
<evidence type="ECO:0000256" key="10">
    <source>
        <dbReference type="ARBA" id="ARBA00022848"/>
    </source>
</evidence>
<keyword evidence="9" id="KW-0256">Endoplasmic reticulum</keyword>
<dbReference type="PROSITE" id="PS00086">
    <property type="entry name" value="CYTOCHROME_P450"/>
    <property type="match status" value="1"/>
</dbReference>
<keyword evidence="18" id="KW-1133">Transmembrane helix</keyword>